<reference evidence="1 2" key="1">
    <citation type="submission" date="2020-08" db="EMBL/GenBank/DDBJ databases">
        <title>A novel species.</title>
        <authorList>
            <person name="Gao J."/>
        </authorList>
    </citation>
    <scope>NUCLEOTIDE SEQUENCE [LARGE SCALE GENOMIC DNA]</scope>
    <source>
        <strain evidence="1 2">CRXT-G-22</strain>
    </source>
</reference>
<protein>
    <submittedName>
        <fullName evidence="1">Uncharacterized protein</fullName>
    </submittedName>
</protein>
<name>A0A7H0I9T8_9ACTN</name>
<gene>
    <name evidence="1" type="ORF">IAG44_08910</name>
</gene>
<organism evidence="1 2">
    <name type="scientific">Streptomyces roseirectus</name>
    <dbReference type="NCBI Taxonomy" id="2768066"/>
    <lineage>
        <taxon>Bacteria</taxon>
        <taxon>Bacillati</taxon>
        <taxon>Actinomycetota</taxon>
        <taxon>Actinomycetes</taxon>
        <taxon>Kitasatosporales</taxon>
        <taxon>Streptomycetaceae</taxon>
        <taxon>Streptomyces</taxon>
    </lineage>
</organism>
<dbReference type="RefSeq" id="WP_187746593.1">
    <property type="nucleotide sequence ID" value="NZ_CP060828.1"/>
</dbReference>
<sequence>MNGLLVVRLDAGGGESWRECADMLYAARPLALPEARSLTSLVLERYPGCGLVCVPGEDGGWVLGSRSRLTVVTLPTGPPDAPRPLR</sequence>
<keyword evidence="2" id="KW-1185">Reference proteome</keyword>
<dbReference type="EMBL" id="CP060828">
    <property type="protein sequence ID" value="QNP69554.1"/>
    <property type="molecule type" value="Genomic_DNA"/>
</dbReference>
<dbReference type="Proteomes" id="UP000516052">
    <property type="component" value="Chromosome"/>
</dbReference>
<dbReference type="AlphaFoldDB" id="A0A7H0I9T8"/>
<accession>A0A7H0I9T8</accession>
<evidence type="ECO:0000313" key="2">
    <source>
        <dbReference type="Proteomes" id="UP000516052"/>
    </source>
</evidence>
<proteinExistence type="predicted"/>
<evidence type="ECO:0000313" key="1">
    <source>
        <dbReference type="EMBL" id="QNP69554.1"/>
    </source>
</evidence>
<dbReference type="KEGG" id="sroi:IAG44_08910"/>